<evidence type="ECO:0000256" key="4">
    <source>
        <dbReference type="PROSITE-ProRule" id="PRU00335"/>
    </source>
</evidence>
<evidence type="ECO:0000256" key="3">
    <source>
        <dbReference type="ARBA" id="ARBA00023163"/>
    </source>
</evidence>
<evidence type="ECO:0000259" key="6">
    <source>
        <dbReference type="PROSITE" id="PS50977"/>
    </source>
</evidence>
<keyword evidence="3" id="KW-0804">Transcription</keyword>
<dbReference type="InterPro" id="IPR001647">
    <property type="entry name" value="HTH_TetR"/>
</dbReference>
<evidence type="ECO:0000256" key="2">
    <source>
        <dbReference type="ARBA" id="ARBA00023125"/>
    </source>
</evidence>
<keyword evidence="2 4" id="KW-0238">DNA-binding</keyword>
<dbReference type="PANTHER" id="PTHR30055">
    <property type="entry name" value="HTH-TYPE TRANSCRIPTIONAL REGULATOR RUTR"/>
    <property type="match status" value="1"/>
</dbReference>
<gene>
    <name evidence="7" type="ORF">OG814_15320</name>
</gene>
<dbReference type="PRINTS" id="PR00455">
    <property type="entry name" value="HTHTETR"/>
</dbReference>
<name>A0ABZ1L842_9ACTN</name>
<proteinExistence type="predicted"/>
<keyword evidence="1" id="KW-0805">Transcription regulation</keyword>
<dbReference type="Proteomes" id="UP001622594">
    <property type="component" value="Chromosome"/>
</dbReference>
<feature type="domain" description="HTH tetR-type" evidence="6">
    <location>
        <begin position="25"/>
        <end position="85"/>
    </location>
</feature>
<sequence length="211" mass="22243">MEQEPHLTESQPATPGTLRPGGRTAKVRRAVLDAARDALAETGFHALNMDRIAASAGVGKTTVYRRWGSPVGLVTDLLHDMAEQSLPASDTGSLAGDLRANAELVRATLTDPRMGAVFRAVISAAGCDEECARALAGFYRTRLDEWTPVVAKGAARGEIPAGTDPTELLRAVSAPLYYRFTVTHEEVTAGVAERAVTAALAAAKDGVFARS</sequence>
<dbReference type="PANTHER" id="PTHR30055:SF148">
    <property type="entry name" value="TETR-FAMILY TRANSCRIPTIONAL REGULATOR"/>
    <property type="match status" value="1"/>
</dbReference>
<dbReference type="InterPro" id="IPR009057">
    <property type="entry name" value="Homeodomain-like_sf"/>
</dbReference>
<dbReference type="Gene3D" id="1.10.10.60">
    <property type="entry name" value="Homeodomain-like"/>
    <property type="match status" value="1"/>
</dbReference>
<dbReference type="EMBL" id="CP108188">
    <property type="protein sequence ID" value="WTR70547.1"/>
    <property type="molecule type" value="Genomic_DNA"/>
</dbReference>
<organism evidence="7 8">
    <name type="scientific">Streptomyces zaomyceticus</name>
    <dbReference type="NCBI Taxonomy" id="68286"/>
    <lineage>
        <taxon>Bacteria</taxon>
        <taxon>Bacillati</taxon>
        <taxon>Actinomycetota</taxon>
        <taxon>Actinomycetes</taxon>
        <taxon>Kitasatosporales</taxon>
        <taxon>Streptomycetaceae</taxon>
        <taxon>Streptomyces</taxon>
    </lineage>
</organism>
<feature type="region of interest" description="Disordered" evidence="5">
    <location>
        <begin position="1"/>
        <end position="24"/>
    </location>
</feature>
<dbReference type="InterPro" id="IPR050109">
    <property type="entry name" value="HTH-type_TetR-like_transc_reg"/>
</dbReference>
<evidence type="ECO:0000313" key="8">
    <source>
        <dbReference type="Proteomes" id="UP001622594"/>
    </source>
</evidence>
<dbReference type="Gene3D" id="1.10.357.10">
    <property type="entry name" value="Tetracycline Repressor, domain 2"/>
    <property type="match status" value="1"/>
</dbReference>
<evidence type="ECO:0000256" key="5">
    <source>
        <dbReference type="SAM" id="MobiDB-lite"/>
    </source>
</evidence>
<evidence type="ECO:0000256" key="1">
    <source>
        <dbReference type="ARBA" id="ARBA00023015"/>
    </source>
</evidence>
<feature type="DNA-binding region" description="H-T-H motif" evidence="4">
    <location>
        <begin position="48"/>
        <end position="67"/>
    </location>
</feature>
<reference evidence="7 8" key="1">
    <citation type="submission" date="2022-10" db="EMBL/GenBank/DDBJ databases">
        <title>The complete genomes of actinobacterial strains from the NBC collection.</title>
        <authorList>
            <person name="Joergensen T.S."/>
            <person name="Alvarez Arevalo M."/>
            <person name="Sterndorff E.B."/>
            <person name="Faurdal D."/>
            <person name="Vuksanovic O."/>
            <person name="Mourched A.-S."/>
            <person name="Charusanti P."/>
            <person name="Shaw S."/>
            <person name="Blin K."/>
            <person name="Weber T."/>
        </authorList>
    </citation>
    <scope>NUCLEOTIDE SEQUENCE [LARGE SCALE GENOMIC DNA]</scope>
    <source>
        <strain evidence="7 8">NBC_00123</strain>
    </source>
</reference>
<dbReference type="SUPFAM" id="SSF46689">
    <property type="entry name" value="Homeodomain-like"/>
    <property type="match status" value="1"/>
</dbReference>
<keyword evidence="8" id="KW-1185">Reference proteome</keyword>
<dbReference type="SUPFAM" id="SSF48498">
    <property type="entry name" value="Tetracyclin repressor-like, C-terminal domain"/>
    <property type="match status" value="1"/>
</dbReference>
<dbReference type="InterPro" id="IPR036271">
    <property type="entry name" value="Tet_transcr_reg_TetR-rel_C_sf"/>
</dbReference>
<dbReference type="Pfam" id="PF00440">
    <property type="entry name" value="TetR_N"/>
    <property type="match status" value="1"/>
</dbReference>
<dbReference type="PROSITE" id="PS50977">
    <property type="entry name" value="HTH_TETR_2"/>
    <property type="match status" value="1"/>
</dbReference>
<dbReference type="Pfam" id="PF16859">
    <property type="entry name" value="TetR_C_11"/>
    <property type="match status" value="1"/>
</dbReference>
<dbReference type="InterPro" id="IPR011075">
    <property type="entry name" value="TetR_C"/>
</dbReference>
<protein>
    <submittedName>
        <fullName evidence="7">TetR/AcrR family transcriptional regulator</fullName>
    </submittedName>
</protein>
<accession>A0ABZ1L842</accession>
<evidence type="ECO:0000313" key="7">
    <source>
        <dbReference type="EMBL" id="WTR70547.1"/>
    </source>
</evidence>